<dbReference type="GO" id="GO:0016301">
    <property type="term" value="F:kinase activity"/>
    <property type="evidence" value="ECO:0007669"/>
    <property type="project" value="UniProtKB-KW"/>
</dbReference>
<protein>
    <submittedName>
        <fullName evidence="2">Type IV pili sensor histidine kinase and response regulator</fullName>
    </submittedName>
</protein>
<reference evidence="3" key="1">
    <citation type="submission" date="2016-10" db="EMBL/GenBank/DDBJ databases">
        <authorList>
            <person name="Varghese N."/>
            <person name="Submissions S."/>
        </authorList>
    </citation>
    <scope>NUCLEOTIDE SEQUENCE [LARGE SCALE GENOMIC DNA]</scope>
    <source>
        <strain evidence="3">2SM5</strain>
    </source>
</reference>
<evidence type="ECO:0000256" key="1">
    <source>
        <dbReference type="SAM" id="SignalP"/>
    </source>
</evidence>
<accession>A0A1H1Q1R4</accession>
<keyword evidence="3" id="KW-1185">Reference proteome</keyword>
<dbReference type="EMBL" id="LT629748">
    <property type="protein sequence ID" value="SDS17408.1"/>
    <property type="molecule type" value="Genomic_DNA"/>
</dbReference>
<organism evidence="2 3">
    <name type="scientific">Halopseudomonas litoralis</name>
    <dbReference type="NCBI Taxonomy" id="797277"/>
    <lineage>
        <taxon>Bacteria</taxon>
        <taxon>Pseudomonadati</taxon>
        <taxon>Pseudomonadota</taxon>
        <taxon>Gammaproteobacteria</taxon>
        <taxon>Pseudomonadales</taxon>
        <taxon>Pseudomonadaceae</taxon>
        <taxon>Halopseudomonas</taxon>
    </lineage>
</organism>
<feature type="signal peptide" evidence="1">
    <location>
        <begin position="1"/>
        <end position="22"/>
    </location>
</feature>
<dbReference type="Proteomes" id="UP000243426">
    <property type="component" value="Chromosome I"/>
</dbReference>
<sequence>MSSCFPYQYLAATSLLITAVLASGCATTVVPTETSNPGNAVSVPWSAESEVIPVVRHGRYTLVELAPTAAQRDLLMQIVDMTLPDDTSASVADGLRQVLKHSGYRLCQTTSTNTELFALPLPAAHRRLGPMTLRDALLTLAGPAWELQVYETTRVICFTNPQSSDIALSLSSIHRLAEP</sequence>
<evidence type="ECO:0000313" key="2">
    <source>
        <dbReference type="EMBL" id="SDS17408.1"/>
    </source>
</evidence>
<keyword evidence="2" id="KW-0418">Kinase</keyword>
<dbReference type="RefSeq" id="WP_090272611.1">
    <property type="nucleotide sequence ID" value="NZ_LT629748.1"/>
</dbReference>
<dbReference type="STRING" id="797277.SAMN05216198_1357"/>
<gene>
    <name evidence="2" type="ORF">SAMN05216198_1357</name>
</gene>
<dbReference type="NCBIfam" id="TIGR03748">
    <property type="entry name" value="conj_PilL"/>
    <property type="match status" value="1"/>
</dbReference>
<keyword evidence="2" id="KW-0808">Transferase</keyword>
<proteinExistence type="predicted"/>
<keyword evidence="1" id="KW-0732">Signal</keyword>
<feature type="chain" id="PRO_5009257190" evidence="1">
    <location>
        <begin position="23"/>
        <end position="179"/>
    </location>
</feature>
<name>A0A1H1Q1R4_9GAMM</name>
<evidence type="ECO:0000313" key="3">
    <source>
        <dbReference type="Proteomes" id="UP000243426"/>
    </source>
</evidence>
<dbReference type="AlphaFoldDB" id="A0A1H1Q1R4"/>
<dbReference type="InterPro" id="IPR022260">
    <property type="entry name" value="Integr_conj_element_PilL"/>
</dbReference>
<dbReference type="OrthoDB" id="8527469at2"/>